<reference evidence="2" key="1">
    <citation type="journal article" date="2019" name="Int. J. Syst. Evol. Microbiol.">
        <title>The Global Catalogue of Microorganisms (GCM) 10K type strain sequencing project: providing services to taxonomists for standard genome sequencing and annotation.</title>
        <authorList>
            <consortium name="The Broad Institute Genomics Platform"/>
            <consortium name="The Broad Institute Genome Sequencing Center for Infectious Disease"/>
            <person name="Wu L."/>
            <person name="Ma J."/>
        </authorList>
    </citation>
    <scope>NUCLEOTIDE SEQUENCE [LARGE SCALE GENOMIC DNA]</scope>
    <source>
        <strain evidence="2">CCM 8931</strain>
    </source>
</reference>
<evidence type="ECO:0000313" key="1">
    <source>
        <dbReference type="EMBL" id="MFD1420122.1"/>
    </source>
</evidence>
<gene>
    <name evidence="1" type="ORF">ACFQ5L_03980</name>
</gene>
<proteinExistence type="predicted"/>
<protein>
    <recommendedName>
        <fullName evidence="3">Piwi domain-containing protein</fullName>
    </recommendedName>
</protein>
<sequence length="700" mass="81678">MTDNHFIYTNLLDFELDLVGLTARFNLVWLHTDEPQKLPSLFKKHPVLAIRSFVDPFHLDWKWKDRKRGNYLVMTDEQTGSLPNIPNGKQKKISFSELDDYGISDKTIVFMLLQQRQCFVQHGVFANPHPFSRLIVALPNWRKQNKQRTLEVELTKNSVLKLVGRTYTEKKVTSDDKWSFQVEKATECIYPSDRGEERGLVQVNRGKRQFVDFLSITEENAFFDTKVGVIYELMSWLRTSRFEDCFKSMPSLRPYPLTHYTKTRKEQNKDLTDEIISGKTIFVYADKDLVSQHLAKKITNAINMSRINIAARYSEKKQLGLNIQVVRDVRDSPDKVDGYQKNQGMSVIQHITVENFGKNEEQTLSDLQVDFLQKDKAMIKILQELVIKQDIALRTLRMVPKDELEYLTPYSFYYLNWDTSKKKAKSEWKVTIGCLKIDINGGMEFKTSHLSFLNSNSESLDELQQVGATIIQQYRNKYYQVLGVVRLNQTLYVVCNTSLMTLPAVKDIHKQLVLANPRRLVSRTQLLETAVKLRLDKKYTDDQSKLIFLLENIADEKLSVAQLLIEIKSARMNWKMKILSEFNKSVHSKLGFWLNPSLRSKNNQEYWNGFKGSGLLSINGLPHYFVATNLPLKKNYRKAIRLKRIDVIGDSDMRDDEQVKLHFADFQRMMQVNFVRNGQSTVIPFPLKYLREYLTEYEES</sequence>
<accession>A0ABW4C016</accession>
<dbReference type="EMBL" id="JBHTOJ010000009">
    <property type="protein sequence ID" value="MFD1420122.1"/>
    <property type="molecule type" value="Genomic_DNA"/>
</dbReference>
<dbReference type="RefSeq" id="WP_137634272.1">
    <property type="nucleotide sequence ID" value="NZ_BJDL01000008.1"/>
</dbReference>
<keyword evidence="2" id="KW-1185">Reference proteome</keyword>
<evidence type="ECO:0008006" key="3">
    <source>
        <dbReference type="Google" id="ProtNLM"/>
    </source>
</evidence>
<organism evidence="1 2">
    <name type="scientific">Lactiplantibacillus songbeiensis</name>
    <dbReference type="NCBI Taxonomy" id="2559920"/>
    <lineage>
        <taxon>Bacteria</taxon>
        <taxon>Bacillati</taxon>
        <taxon>Bacillota</taxon>
        <taxon>Bacilli</taxon>
        <taxon>Lactobacillales</taxon>
        <taxon>Lactobacillaceae</taxon>
        <taxon>Lactiplantibacillus</taxon>
    </lineage>
</organism>
<dbReference type="Proteomes" id="UP001597188">
    <property type="component" value="Unassembled WGS sequence"/>
</dbReference>
<name>A0ABW4C016_9LACO</name>
<evidence type="ECO:0000313" key="2">
    <source>
        <dbReference type="Proteomes" id="UP001597188"/>
    </source>
</evidence>
<comment type="caution">
    <text evidence="1">The sequence shown here is derived from an EMBL/GenBank/DDBJ whole genome shotgun (WGS) entry which is preliminary data.</text>
</comment>